<dbReference type="SUPFAM" id="SSF52047">
    <property type="entry name" value="RNI-like"/>
    <property type="match status" value="1"/>
</dbReference>
<sequence>METSWANAPGEILYKVLRDFDGDSKTLIQLQLTCKDWYPVAQSIMYETIRLYRNASYNNKNPLLLKTLQLPGRDYASKVKKILFYSYSLSDRDILIKVIRMCPNVRGVENSIRRETEGYFLLLLELHGQGYLRDLERVGSPISPKYPYNDGTIKSYICLMLGLKESIKRLYVPTDRSLALIPALKEFRRLEEINLIESNGVSFAQLDEILRGDHPFLRKVTVKAANLIASEKDMLTPSPNIEAVDLDLKTFSTKELRPILTMFPEVQEINIDASRCSVSFSNVVGDQNYMTRECVKEFFGYLSLRKAFCIYMNSIETGSLISMVHIAAKQLPISSVAIEIQYPSNEGSVFKISTRYERYWEQRATHTKEGRVICHVQIDIPVDQTSENLCRSLLKVLAEDVNPQSIVINDYSDFNSANYQDGVFAHRIDFILTQFKNLKYLELSKMFFAAMEESPTRMARTLQLEKLMIVDCVIPATFFRQLSRKISHIKLLSLNSNCTSSDDLHMPYTSLQTLDLDKKFESCKLSIVLNAASAHVCFDEHGSLRPETHYDKQDVPTYSIRCVALSDLDLLSQHLILKPNDEFIDIFQLKLLVQKHTLSMILKE</sequence>
<dbReference type="VEuPathDB" id="FungiDB:MUCCIDRAFT_164839"/>
<gene>
    <name evidence="1" type="ORF">MUCCIDRAFT_164839</name>
</gene>
<accession>A0A168J9E8</accession>
<reference evidence="1 2" key="1">
    <citation type="submission" date="2015-06" db="EMBL/GenBank/DDBJ databases">
        <title>Expansion of signal transduction pathways in fungi by whole-genome duplication.</title>
        <authorList>
            <consortium name="DOE Joint Genome Institute"/>
            <person name="Corrochano L.M."/>
            <person name="Kuo A."/>
            <person name="Marcet-Houben M."/>
            <person name="Polaino S."/>
            <person name="Salamov A."/>
            <person name="Villalobos J.M."/>
            <person name="Alvarez M.I."/>
            <person name="Avalos J."/>
            <person name="Benito E.P."/>
            <person name="Benoit I."/>
            <person name="Burger G."/>
            <person name="Camino L.P."/>
            <person name="Canovas D."/>
            <person name="Cerda-Olmedo E."/>
            <person name="Cheng J.-F."/>
            <person name="Dominguez A."/>
            <person name="Elias M."/>
            <person name="Eslava A.P."/>
            <person name="Glaser F."/>
            <person name="Grimwood J."/>
            <person name="Gutierrez G."/>
            <person name="Heitman J."/>
            <person name="Henrissat B."/>
            <person name="Iturriaga E.A."/>
            <person name="Lang B.F."/>
            <person name="Lavin J.L."/>
            <person name="Lee S."/>
            <person name="Li W."/>
            <person name="Lindquist E."/>
            <person name="Lopez-Garcia S."/>
            <person name="Luque E.M."/>
            <person name="Marcos A.T."/>
            <person name="Martin J."/>
            <person name="Mccluskey K."/>
            <person name="Medina H.R."/>
            <person name="Miralles-Duran A."/>
            <person name="Miyazaki A."/>
            <person name="Munoz-Torres E."/>
            <person name="Oguiza J.A."/>
            <person name="Ohm R."/>
            <person name="Olmedo M."/>
            <person name="Orejas M."/>
            <person name="Ortiz-Castellanos L."/>
            <person name="Pisabarro A.G."/>
            <person name="Rodriguez-Romero J."/>
            <person name="Ruiz-Herrera J."/>
            <person name="Ruiz-Vazquez R."/>
            <person name="Sanz C."/>
            <person name="Schackwitz W."/>
            <person name="Schmutz J."/>
            <person name="Shahriari M."/>
            <person name="Shelest E."/>
            <person name="Silva-Franco F."/>
            <person name="Soanes D."/>
            <person name="Syed K."/>
            <person name="Tagua V.G."/>
            <person name="Talbot N.J."/>
            <person name="Thon M."/>
            <person name="De Vries R.P."/>
            <person name="Wiebenga A."/>
            <person name="Yadav J.S."/>
            <person name="Braun E.L."/>
            <person name="Baker S."/>
            <person name="Garre V."/>
            <person name="Horwitz B."/>
            <person name="Torres-Martinez S."/>
            <person name="Idnurm A."/>
            <person name="Herrera-Estrella A."/>
            <person name="Gabaldon T."/>
            <person name="Grigoriev I.V."/>
        </authorList>
    </citation>
    <scope>NUCLEOTIDE SEQUENCE [LARGE SCALE GENOMIC DNA]</scope>
    <source>
        <strain evidence="1 2">CBS 277.49</strain>
    </source>
</reference>
<dbReference type="OrthoDB" id="2268999at2759"/>
<protein>
    <recommendedName>
        <fullName evidence="3">F-box domain-containing protein</fullName>
    </recommendedName>
</protein>
<dbReference type="Proteomes" id="UP000077051">
    <property type="component" value="Unassembled WGS sequence"/>
</dbReference>
<comment type="caution">
    <text evidence="1">The sequence shown here is derived from an EMBL/GenBank/DDBJ whole genome shotgun (WGS) entry which is preliminary data.</text>
</comment>
<evidence type="ECO:0000313" key="2">
    <source>
        <dbReference type="Proteomes" id="UP000077051"/>
    </source>
</evidence>
<evidence type="ECO:0000313" key="1">
    <source>
        <dbReference type="EMBL" id="OAD00918.1"/>
    </source>
</evidence>
<name>A0A168J9E8_MUCCL</name>
<dbReference type="AlphaFoldDB" id="A0A168J9E8"/>
<evidence type="ECO:0008006" key="3">
    <source>
        <dbReference type="Google" id="ProtNLM"/>
    </source>
</evidence>
<keyword evidence="2" id="KW-1185">Reference proteome</keyword>
<dbReference type="EMBL" id="AMYB01000006">
    <property type="protein sequence ID" value="OAD00918.1"/>
    <property type="molecule type" value="Genomic_DNA"/>
</dbReference>
<organism evidence="1 2">
    <name type="scientific">Mucor lusitanicus CBS 277.49</name>
    <dbReference type="NCBI Taxonomy" id="747725"/>
    <lineage>
        <taxon>Eukaryota</taxon>
        <taxon>Fungi</taxon>
        <taxon>Fungi incertae sedis</taxon>
        <taxon>Mucoromycota</taxon>
        <taxon>Mucoromycotina</taxon>
        <taxon>Mucoromycetes</taxon>
        <taxon>Mucorales</taxon>
        <taxon>Mucorineae</taxon>
        <taxon>Mucoraceae</taxon>
        <taxon>Mucor</taxon>
    </lineage>
</organism>
<proteinExistence type="predicted"/>